<dbReference type="Proteomes" id="UP000249522">
    <property type="component" value="Unassembled WGS sequence"/>
</dbReference>
<dbReference type="AlphaFoldDB" id="A0A2W1L8R2"/>
<dbReference type="InterPro" id="IPR023214">
    <property type="entry name" value="HAD_sf"/>
</dbReference>
<dbReference type="OrthoDB" id="573782at2"/>
<gene>
    <name evidence="1" type="ORF">DNH61_12180</name>
</gene>
<accession>A0A2W1L8R2</accession>
<dbReference type="Pfam" id="PF08282">
    <property type="entry name" value="Hydrolase_3"/>
    <property type="match status" value="1"/>
</dbReference>
<dbReference type="InterPro" id="IPR036412">
    <property type="entry name" value="HAD-like_sf"/>
</dbReference>
<reference evidence="1 2" key="1">
    <citation type="submission" date="2018-06" db="EMBL/GenBank/DDBJ databases">
        <title>Paenibacillus imtechensis sp. nov.</title>
        <authorList>
            <person name="Pinnaka A.K."/>
            <person name="Singh H."/>
            <person name="Kaur M."/>
        </authorList>
    </citation>
    <scope>NUCLEOTIDE SEQUENCE [LARGE SCALE GENOMIC DNA]</scope>
    <source>
        <strain evidence="1 2">SMB1</strain>
    </source>
</reference>
<comment type="caution">
    <text evidence="1">The sequence shown here is derived from an EMBL/GenBank/DDBJ whole genome shotgun (WGS) entry which is preliminary data.</text>
</comment>
<dbReference type="SUPFAM" id="SSF56784">
    <property type="entry name" value="HAD-like"/>
    <property type="match status" value="1"/>
</dbReference>
<protein>
    <submittedName>
        <fullName evidence="1">Capsular biosynthesis protein</fullName>
    </submittedName>
</protein>
<sequence length="119" mass="13244">MRIVIDLDGTLCGLRQEGQTYADVLPLEGAVEAVKQLKAEGHTIIIHTARNMKTTGGNVGGAIANIGLTTQRWLERFEVPYDELVFGKPYGHLYIDDLAHQFQGWEHALTAVKRKGDER</sequence>
<dbReference type="Gene3D" id="3.40.50.1000">
    <property type="entry name" value="HAD superfamily/HAD-like"/>
    <property type="match status" value="1"/>
</dbReference>
<dbReference type="EMBL" id="QKRB01000044">
    <property type="protein sequence ID" value="PZD95303.1"/>
    <property type="molecule type" value="Genomic_DNA"/>
</dbReference>
<organism evidence="1 2">
    <name type="scientific">Paenibacillus sambharensis</name>
    <dbReference type="NCBI Taxonomy" id="1803190"/>
    <lineage>
        <taxon>Bacteria</taxon>
        <taxon>Bacillati</taxon>
        <taxon>Bacillota</taxon>
        <taxon>Bacilli</taxon>
        <taxon>Bacillales</taxon>
        <taxon>Paenibacillaceae</taxon>
        <taxon>Paenibacillus</taxon>
    </lineage>
</organism>
<keyword evidence="2" id="KW-1185">Reference proteome</keyword>
<proteinExistence type="predicted"/>
<evidence type="ECO:0000313" key="1">
    <source>
        <dbReference type="EMBL" id="PZD95303.1"/>
    </source>
</evidence>
<name>A0A2W1L8R2_9BACL</name>
<evidence type="ECO:0000313" key="2">
    <source>
        <dbReference type="Proteomes" id="UP000249522"/>
    </source>
</evidence>
<dbReference type="RefSeq" id="WP_111146932.1">
    <property type="nucleotide sequence ID" value="NZ_QKRB01000044.1"/>
</dbReference>